<comment type="caution">
    <text evidence="1">The sequence shown here is derived from an EMBL/GenBank/DDBJ whole genome shotgun (WGS) entry which is preliminary data.</text>
</comment>
<accession>A0AAE3A9F8</accession>
<dbReference type="SUPFAM" id="SSF55594">
    <property type="entry name" value="HPr-like"/>
    <property type="match status" value="1"/>
</dbReference>
<dbReference type="Proteomes" id="UP001198220">
    <property type="component" value="Unassembled WGS sequence"/>
</dbReference>
<dbReference type="AlphaFoldDB" id="A0AAE3A9F8"/>
<dbReference type="EMBL" id="JAJEPS010000015">
    <property type="protein sequence ID" value="MCC2127124.1"/>
    <property type="molecule type" value="Genomic_DNA"/>
</dbReference>
<evidence type="ECO:0000313" key="1">
    <source>
        <dbReference type="EMBL" id="MCC2127124.1"/>
    </source>
</evidence>
<proteinExistence type="predicted"/>
<dbReference type="InterPro" id="IPR035895">
    <property type="entry name" value="HPr-like_sf"/>
</dbReference>
<keyword evidence="2" id="KW-1185">Reference proteome</keyword>
<sequence>MTEIQIKLPPESVSAFVKKTQDCDFNVDIAYDRLEIDAKSLLGILSLDLNRILNVKLFGHNEVLEDFLQTLAV</sequence>
<name>A0AAE3A9F8_9FIRM</name>
<protein>
    <submittedName>
        <fullName evidence="1">HPr family phosphocarrier protein</fullName>
    </submittedName>
</protein>
<dbReference type="RefSeq" id="WP_118769895.1">
    <property type="nucleotide sequence ID" value="NZ_JAJEPS010000015.1"/>
</dbReference>
<gene>
    <name evidence="1" type="ORF">LKD36_13200</name>
</gene>
<organism evidence="1 2">
    <name type="scientific">Hominiventricola filiformis</name>
    <dbReference type="NCBI Taxonomy" id="2885352"/>
    <lineage>
        <taxon>Bacteria</taxon>
        <taxon>Bacillati</taxon>
        <taxon>Bacillota</taxon>
        <taxon>Clostridia</taxon>
        <taxon>Lachnospirales</taxon>
        <taxon>Lachnospiraceae</taxon>
        <taxon>Hominiventricola</taxon>
    </lineage>
</organism>
<reference evidence="1 2" key="1">
    <citation type="submission" date="2021-10" db="EMBL/GenBank/DDBJ databases">
        <title>Anaerobic single-cell dispensing facilitates the cultivation of human gut bacteria.</title>
        <authorList>
            <person name="Afrizal A."/>
        </authorList>
    </citation>
    <scope>NUCLEOTIDE SEQUENCE [LARGE SCALE GENOMIC DNA]</scope>
    <source>
        <strain evidence="1 2">CLA-AA-H276</strain>
    </source>
</reference>
<dbReference type="Gene3D" id="3.30.1340.10">
    <property type="entry name" value="HPr-like"/>
    <property type="match status" value="1"/>
</dbReference>
<evidence type="ECO:0000313" key="2">
    <source>
        <dbReference type="Proteomes" id="UP001198220"/>
    </source>
</evidence>